<proteinExistence type="predicted"/>
<evidence type="ECO:0000313" key="2">
    <source>
        <dbReference type="Proteomes" id="UP000017246"/>
    </source>
</evidence>
<evidence type="ECO:0000313" key="1">
    <source>
        <dbReference type="EMBL" id="CDS39992.1"/>
    </source>
</evidence>
<keyword evidence="2" id="KW-1185">Reference proteome</keyword>
<dbReference type="AlphaFoldDB" id="A0A068YCG8"/>
<reference evidence="1" key="1">
    <citation type="journal article" date="2013" name="Nature">
        <title>The genomes of four tapeworm species reveal adaptations to parasitism.</title>
        <authorList>
            <person name="Tsai I.J."/>
            <person name="Zarowiecki M."/>
            <person name="Holroyd N."/>
            <person name="Garciarrubio A."/>
            <person name="Sanchez-Flores A."/>
            <person name="Brooks K.L."/>
            <person name="Tracey A."/>
            <person name="Bobes R.J."/>
            <person name="Fragoso G."/>
            <person name="Sciutto E."/>
            <person name="Aslett M."/>
            <person name="Beasley H."/>
            <person name="Bennett H.M."/>
            <person name="Cai J."/>
            <person name="Camicia F."/>
            <person name="Clark R."/>
            <person name="Cucher M."/>
            <person name="De Silva N."/>
            <person name="Day T.A."/>
            <person name="Deplazes P."/>
            <person name="Estrada K."/>
            <person name="Fernandez C."/>
            <person name="Holland P.W."/>
            <person name="Hou J."/>
            <person name="Hu S."/>
            <person name="Huckvale T."/>
            <person name="Hung S.S."/>
            <person name="Kamenetzky L."/>
            <person name="Keane J.A."/>
            <person name="Kiss F."/>
            <person name="Koziol U."/>
            <person name="Lambert O."/>
            <person name="Liu K."/>
            <person name="Luo X."/>
            <person name="Luo Y."/>
            <person name="Macchiaroli N."/>
            <person name="Nichol S."/>
            <person name="Paps J."/>
            <person name="Parkinson J."/>
            <person name="Pouchkina-Stantcheva N."/>
            <person name="Riddiford N."/>
            <person name="Rosenzvit M."/>
            <person name="Salinas G."/>
            <person name="Wasmuth J.D."/>
            <person name="Zamanian M."/>
            <person name="Zheng Y."/>
            <person name="Cai X."/>
            <person name="Soberon X."/>
            <person name="Olson P.D."/>
            <person name="Laclette J.P."/>
            <person name="Brehm K."/>
            <person name="Berriman M."/>
            <person name="Garciarrubio A."/>
            <person name="Bobes R.J."/>
            <person name="Fragoso G."/>
            <person name="Sanchez-Flores A."/>
            <person name="Estrada K."/>
            <person name="Cevallos M.A."/>
            <person name="Morett E."/>
            <person name="Gonzalez V."/>
            <person name="Portillo T."/>
            <person name="Ochoa-Leyva A."/>
            <person name="Jose M.V."/>
            <person name="Sciutto E."/>
            <person name="Landa A."/>
            <person name="Jimenez L."/>
            <person name="Valdes V."/>
            <person name="Carrero J.C."/>
            <person name="Larralde C."/>
            <person name="Morales-Montor J."/>
            <person name="Limon-Lason J."/>
            <person name="Soberon X."/>
            <person name="Laclette J.P."/>
        </authorList>
    </citation>
    <scope>NUCLEOTIDE SEQUENCE [LARGE SCALE GENOMIC DNA]</scope>
</reference>
<dbReference type="Proteomes" id="UP000017246">
    <property type="component" value="Unassembled WGS sequence"/>
</dbReference>
<organism evidence="1 2">
    <name type="scientific">Echinococcus multilocularis</name>
    <name type="common">Fox tapeworm</name>
    <dbReference type="NCBI Taxonomy" id="6211"/>
    <lineage>
        <taxon>Eukaryota</taxon>
        <taxon>Metazoa</taxon>
        <taxon>Spiralia</taxon>
        <taxon>Lophotrochozoa</taxon>
        <taxon>Platyhelminthes</taxon>
        <taxon>Cestoda</taxon>
        <taxon>Eucestoda</taxon>
        <taxon>Cyclophyllidea</taxon>
        <taxon>Taeniidae</taxon>
        <taxon>Echinococcus</taxon>
    </lineage>
</organism>
<gene>
    <name evidence="1" type="ORF">EmuJ_000755200</name>
</gene>
<sequence>MTWELSHTLDPGKSEELITKILTTRSNMVAEVLVSRNFRDMYLHRCPHCGLHLESNLITKLLHLLKDAIEVYDIETAVPPRRVGEDVLADLVGYDNVGRRRLSKEEKVKCIICADDGKLGKDCPRLVTCGTVQAHCEVLCDQCFLVAASQISSGVE</sequence>
<protein>
    <submittedName>
        <fullName evidence="1">Uncharacterized protein</fullName>
    </submittedName>
</protein>
<dbReference type="OrthoDB" id="1431934at2759"/>
<reference evidence="1" key="2">
    <citation type="submission" date="2015-11" db="EMBL/GenBank/DDBJ databases">
        <authorList>
            <person name="Zhang Y."/>
            <person name="Guo Z."/>
        </authorList>
    </citation>
    <scope>NUCLEOTIDE SEQUENCE</scope>
</reference>
<dbReference type="STRING" id="6211.A0A068YCG8"/>
<name>A0A068YCG8_ECHMU</name>
<accession>A0A068YCG8</accession>
<dbReference type="EMBL" id="LN902841">
    <property type="protein sequence ID" value="CDS39992.1"/>
    <property type="molecule type" value="Genomic_DNA"/>
</dbReference>